<keyword evidence="2" id="KW-0012">Acyltransferase</keyword>
<gene>
    <name evidence="5" type="ORF">BJ989_002626</name>
</gene>
<evidence type="ECO:0000313" key="6">
    <source>
        <dbReference type="Proteomes" id="UP000544110"/>
    </source>
</evidence>
<dbReference type="Gene3D" id="3.40.630.30">
    <property type="match status" value="1"/>
</dbReference>
<dbReference type="SUPFAM" id="SSF55729">
    <property type="entry name" value="Acyl-CoA N-acyltransferases (Nat)"/>
    <property type="match status" value="1"/>
</dbReference>
<evidence type="ECO:0000256" key="2">
    <source>
        <dbReference type="ARBA" id="ARBA00023315"/>
    </source>
</evidence>
<evidence type="ECO:0000313" key="5">
    <source>
        <dbReference type="EMBL" id="NYG56322.1"/>
    </source>
</evidence>
<evidence type="ECO:0000256" key="1">
    <source>
        <dbReference type="ARBA" id="ARBA00022679"/>
    </source>
</evidence>
<dbReference type="EMBL" id="JACCAC010000001">
    <property type="protein sequence ID" value="NYG56322.1"/>
    <property type="molecule type" value="Genomic_DNA"/>
</dbReference>
<dbReference type="InterPro" id="IPR016181">
    <property type="entry name" value="Acyl_CoA_acyltransferase"/>
</dbReference>
<feature type="domain" description="N-acetyltransferase" evidence="4">
    <location>
        <begin position="4"/>
        <end position="160"/>
    </location>
</feature>
<keyword evidence="6" id="KW-1185">Reference proteome</keyword>
<dbReference type="Proteomes" id="UP000544110">
    <property type="component" value="Unassembled WGS sequence"/>
</dbReference>
<dbReference type="InterPro" id="IPR050832">
    <property type="entry name" value="Bact_Acetyltransf"/>
</dbReference>
<dbReference type="PANTHER" id="PTHR43877">
    <property type="entry name" value="AMINOALKYLPHOSPHONATE N-ACETYLTRANSFERASE-RELATED-RELATED"/>
    <property type="match status" value="1"/>
</dbReference>
<sequence>MPDVRIRPLREDDVPAVERVQETGFAALDARTLPRGRPLPPRRTPEENEPWAERARHLLRTDPEGCWVAEHGDGTVVGYALALRRETLWVLASFVVRPDAQGRGVGTQLLAAAAQHGRGCLRAMLSASADPAAVRRYRLAGFDLHPQMELHGHVDRALLPVVRHVRPGTEADRDLLDSLDRRTRHAAHGVDHALLARQLRLLVVDRPSAQGYAYVDASGSPRLLAATDRRTARALVWEALAASAPDVAVSVPHVTAANQWALDVGVEARLSVATAGYLAVRGLRPPAPYVHHGSLL</sequence>
<proteinExistence type="predicted"/>
<protein>
    <submittedName>
        <fullName evidence="5">GNAT superfamily N-acetyltransferase</fullName>
    </submittedName>
</protein>
<dbReference type="PROSITE" id="PS51186">
    <property type="entry name" value="GNAT"/>
    <property type="match status" value="1"/>
</dbReference>
<reference evidence="5 6" key="1">
    <citation type="submission" date="2020-07" db="EMBL/GenBank/DDBJ databases">
        <title>Sequencing the genomes of 1000 actinobacteria strains.</title>
        <authorList>
            <person name="Klenk H.-P."/>
        </authorList>
    </citation>
    <scope>NUCLEOTIDE SEQUENCE [LARGE SCALE GENOMIC DNA]</scope>
    <source>
        <strain evidence="5 6">DSM 24552</strain>
    </source>
</reference>
<keyword evidence="1 5" id="KW-0808">Transferase</keyword>
<dbReference type="AlphaFoldDB" id="A0A7Y9UMP0"/>
<feature type="region of interest" description="Disordered" evidence="3">
    <location>
        <begin position="25"/>
        <end position="50"/>
    </location>
</feature>
<accession>A0A7Y9UMP0</accession>
<comment type="caution">
    <text evidence="5">The sequence shown here is derived from an EMBL/GenBank/DDBJ whole genome shotgun (WGS) entry which is preliminary data.</text>
</comment>
<dbReference type="InterPro" id="IPR000182">
    <property type="entry name" value="GNAT_dom"/>
</dbReference>
<evidence type="ECO:0000256" key="3">
    <source>
        <dbReference type="SAM" id="MobiDB-lite"/>
    </source>
</evidence>
<evidence type="ECO:0000259" key="4">
    <source>
        <dbReference type="PROSITE" id="PS51186"/>
    </source>
</evidence>
<dbReference type="Pfam" id="PF00583">
    <property type="entry name" value="Acetyltransf_1"/>
    <property type="match status" value="1"/>
</dbReference>
<organism evidence="5 6">
    <name type="scientific">Nocardioides perillae</name>
    <dbReference type="NCBI Taxonomy" id="1119534"/>
    <lineage>
        <taxon>Bacteria</taxon>
        <taxon>Bacillati</taxon>
        <taxon>Actinomycetota</taxon>
        <taxon>Actinomycetes</taxon>
        <taxon>Propionibacteriales</taxon>
        <taxon>Nocardioidaceae</taxon>
        <taxon>Nocardioides</taxon>
    </lineage>
</organism>
<dbReference type="RefSeq" id="WP_179518592.1">
    <property type="nucleotide sequence ID" value="NZ_JACCAC010000001.1"/>
</dbReference>
<name>A0A7Y9UMP0_9ACTN</name>
<dbReference type="CDD" id="cd04301">
    <property type="entry name" value="NAT_SF"/>
    <property type="match status" value="1"/>
</dbReference>
<dbReference type="GO" id="GO:0016747">
    <property type="term" value="F:acyltransferase activity, transferring groups other than amino-acyl groups"/>
    <property type="evidence" value="ECO:0007669"/>
    <property type="project" value="InterPro"/>
</dbReference>